<proteinExistence type="predicted"/>
<evidence type="ECO:0000313" key="1">
    <source>
        <dbReference type="EMBL" id="HIY88199.1"/>
    </source>
</evidence>
<dbReference type="GO" id="GO:0008233">
    <property type="term" value="F:peptidase activity"/>
    <property type="evidence" value="ECO:0007669"/>
    <property type="project" value="UniProtKB-KW"/>
</dbReference>
<dbReference type="AlphaFoldDB" id="A0A9D1ZGZ0"/>
<dbReference type="EMBL" id="DXCV01000039">
    <property type="protein sequence ID" value="HIY88199.1"/>
    <property type="molecule type" value="Genomic_DNA"/>
</dbReference>
<sequence length="133" mass="14545">MKTLKSLSDKRLIVECQLNGENALFLLDTGATVGLIDRKASKKYGLKSTRDFPGTLTGAGGELRRVKICDTFAYLMGKPMTQFLIADIEDVVESIRRETGLEIAGIVGLPQMKLAGIRIDANDNEIIIEEDGD</sequence>
<dbReference type="InterPro" id="IPR021109">
    <property type="entry name" value="Peptidase_aspartic_dom_sf"/>
</dbReference>
<reference evidence="1" key="1">
    <citation type="journal article" date="2021" name="PeerJ">
        <title>Extensive microbial diversity within the chicken gut microbiome revealed by metagenomics and culture.</title>
        <authorList>
            <person name="Gilroy R."/>
            <person name="Ravi A."/>
            <person name="Getino M."/>
            <person name="Pursley I."/>
            <person name="Horton D.L."/>
            <person name="Alikhan N.F."/>
            <person name="Baker D."/>
            <person name="Gharbi K."/>
            <person name="Hall N."/>
            <person name="Watson M."/>
            <person name="Adriaenssens E.M."/>
            <person name="Foster-Nyarko E."/>
            <person name="Jarju S."/>
            <person name="Secka A."/>
            <person name="Antonio M."/>
            <person name="Oren A."/>
            <person name="Chaudhuri R.R."/>
            <person name="La Ragione R."/>
            <person name="Hildebrand F."/>
            <person name="Pallen M.J."/>
        </authorList>
    </citation>
    <scope>NUCLEOTIDE SEQUENCE</scope>
    <source>
        <strain evidence="1">Gambia2-208</strain>
    </source>
</reference>
<dbReference type="GO" id="GO:0006508">
    <property type="term" value="P:proteolysis"/>
    <property type="evidence" value="ECO:0007669"/>
    <property type="project" value="UniProtKB-KW"/>
</dbReference>
<keyword evidence="1" id="KW-0378">Hydrolase</keyword>
<dbReference type="Pfam" id="PF13650">
    <property type="entry name" value="Asp_protease_2"/>
    <property type="match status" value="1"/>
</dbReference>
<keyword evidence="1" id="KW-0645">Protease</keyword>
<comment type="caution">
    <text evidence="1">The sequence shown here is derived from an EMBL/GenBank/DDBJ whole genome shotgun (WGS) entry which is preliminary data.</text>
</comment>
<protein>
    <submittedName>
        <fullName evidence="1">Aspartyl protease family protein</fullName>
    </submittedName>
</protein>
<gene>
    <name evidence="1" type="ORF">H9824_05795</name>
</gene>
<reference evidence="1" key="2">
    <citation type="submission" date="2021-04" db="EMBL/GenBank/DDBJ databases">
        <authorList>
            <person name="Gilroy R."/>
        </authorList>
    </citation>
    <scope>NUCLEOTIDE SEQUENCE</scope>
    <source>
        <strain evidence="1">Gambia2-208</strain>
    </source>
</reference>
<accession>A0A9D1ZGZ0</accession>
<name>A0A9D1ZGZ0_9BACE</name>
<dbReference type="SUPFAM" id="SSF50630">
    <property type="entry name" value="Acid proteases"/>
    <property type="match status" value="1"/>
</dbReference>
<dbReference type="Proteomes" id="UP000886851">
    <property type="component" value="Unassembled WGS sequence"/>
</dbReference>
<evidence type="ECO:0000313" key="2">
    <source>
        <dbReference type="Proteomes" id="UP000886851"/>
    </source>
</evidence>
<dbReference type="Gene3D" id="2.40.70.10">
    <property type="entry name" value="Acid Proteases"/>
    <property type="match status" value="1"/>
</dbReference>
<organism evidence="1 2">
    <name type="scientific">Candidatus Bacteroides pullicola</name>
    <dbReference type="NCBI Taxonomy" id="2838475"/>
    <lineage>
        <taxon>Bacteria</taxon>
        <taxon>Pseudomonadati</taxon>
        <taxon>Bacteroidota</taxon>
        <taxon>Bacteroidia</taxon>
        <taxon>Bacteroidales</taxon>
        <taxon>Bacteroidaceae</taxon>
        <taxon>Bacteroides</taxon>
    </lineage>
</organism>